<dbReference type="EMBL" id="CP042469">
    <property type="protein sequence ID" value="QOX63636.1"/>
    <property type="molecule type" value="Genomic_DNA"/>
</dbReference>
<dbReference type="Proteomes" id="UP000594014">
    <property type="component" value="Chromosome"/>
</dbReference>
<organism evidence="1 2">
    <name type="scientific">Anoxybacterium hadale</name>
    <dbReference type="NCBI Taxonomy" id="3408580"/>
    <lineage>
        <taxon>Bacteria</taxon>
        <taxon>Bacillati</taxon>
        <taxon>Bacillota</taxon>
        <taxon>Clostridia</taxon>
        <taxon>Peptostreptococcales</taxon>
        <taxon>Anaerovoracaceae</taxon>
        <taxon>Anoxybacterium</taxon>
    </lineage>
</organism>
<evidence type="ECO:0000313" key="1">
    <source>
        <dbReference type="EMBL" id="QOX63636.1"/>
    </source>
</evidence>
<keyword evidence="2" id="KW-1185">Reference proteome</keyword>
<accession>A0ACD1ABG0</accession>
<sequence length="296" mass="33455">MYHNKETKKSRAQINIKNNQNKFKCPICSGAMTLKNECNLICKKNHSFDLSRKGYLNLLASGSSAKYEKELFEARKQVCSFGFFDPLIKHLGERISGYSNDNSAKNGISVLDAGCGEGSHLRSLAELLQHVPDINSTLFGVDIAKEGIKLATSGDTDIIWSVADLARLPFQRDSFDVILNILSPANYHEFERILSDDGILIKVIPGKSYLRELRNLMFEENDYSSDRVADYFSNKFQQISSQNIEYQVQLDEVILPQLLKMTPLTWSLKPEMQTEIHLTQIPSITVDLTILTGVKR</sequence>
<reference evidence="1" key="1">
    <citation type="submission" date="2019-08" db="EMBL/GenBank/DDBJ databases">
        <title>Genome sequence of Clostridiales bacterium MT110.</title>
        <authorList>
            <person name="Cao J."/>
        </authorList>
    </citation>
    <scope>NUCLEOTIDE SEQUENCE</scope>
    <source>
        <strain evidence="1">MT110</strain>
    </source>
</reference>
<proteinExistence type="predicted"/>
<gene>
    <name evidence="1" type="ORF">FRZ06_09865</name>
</gene>
<evidence type="ECO:0000313" key="2">
    <source>
        <dbReference type="Proteomes" id="UP000594014"/>
    </source>
</evidence>
<keyword evidence="1" id="KW-0808">Transferase</keyword>
<keyword evidence="1" id="KW-0489">Methyltransferase</keyword>
<protein>
    <submittedName>
        <fullName evidence="1">Methyltransferase domain-containing protein</fullName>
    </submittedName>
</protein>
<name>A0ACD1ABG0_9FIRM</name>